<dbReference type="OrthoDB" id="2383317at2759"/>
<evidence type="ECO:0000313" key="2">
    <source>
        <dbReference type="Proteomes" id="UP000439903"/>
    </source>
</evidence>
<evidence type="ECO:0000313" key="1">
    <source>
        <dbReference type="EMBL" id="KAF0499734.1"/>
    </source>
</evidence>
<accession>A0A8H4EJR0</accession>
<organism evidence="1 2">
    <name type="scientific">Gigaspora margarita</name>
    <dbReference type="NCBI Taxonomy" id="4874"/>
    <lineage>
        <taxon>Eukaryota</taxon>
        <taxon>Fungi</taxon>
        <taxon>Fungi incertae sedis</taxon>
        <taxon>Mucoromycota</taxon>
        <taxon>Glomeromycotina</taxon>
        <taxon>Glomeromycetes</taxon>
        <taxon>Diversisporales</taxon>
        <taxon>Gigasporaceae</taxon>
        <taxon>Gigaspora</taxon>
    </lineage>
</organism>
<reference evidence="1 2" key="1">
    <citation type="journal article" date="2019" name="Environ. Microbiol.">
        <title>At the nexus of three kingdoms: the genome of the mycorrhizal fungus Gigaspora margarita provides insights into plant, endobacterial and fungal interactions.</title>
        <authorList>
            <person name="Venice F."/>
            <person name="Ghignone S."/>
            <person name="Salvioli di Fossalunga A."/>
            <person name="Amselem J."/>
            <person name="Novero M."/>
            <person name="Xianan X."/>
            <person name="Sedzielewska Toro K."/>
            <person name="Morin E."/>
            <person name="Lipzen A."/>
            <person name="Grigoriev I.V."/>
            <person name="Henrissat B."/>
            <person name="Martin F.M."/>
            <person name="Bonfante P."/>
        </authorList>
    </citation>
    <scope>NUCLEOTIDE SEQUENCE [LARGE SCALE GENOMIC DNA]</scope>
    <source>
        <strain evidence="1 2">BEG34</strain>
    </source>
</reference>
<comment type="caution">
    <text evidence="1">The sequence shown here is derived from an EMBL/GenBank/DDBJ whole genome shotgun (WGS) entry which is preliminary data.</text>
</comment>
<dbReference type="EMBL" id="WTPW01000561">
    <property type="protein sequence ID" value="KAF0499734.1"/>
    <property type="molecule type" value="Genomic_DNA"/>
</dbReference>
<keyword evidence="2" id="KW-1185">Reference proteome</keyword>
<sequence length="143" mass="16745">MNLFVGEIFKESKEFCEASINAIKVAAFFWSAQYKSFIGQIRSLQKESYSKYIALQLTLVSKFDPSESLNAISSLQTSLYLLAELSSILINEACKWLIYYYEVWSCNKLKSILYEYEQFRTQSYPFDKKSIDQFEGEAFSFWT</sequence>
<protein>
    <submittedName>
        <fullName evidence="1">Uncharacterized protein</fullName>
    </submittedName>
</protein>
<gene>
    <name evidence="1" type="ORF">F8M41_020444</name>
</gene>
<name>A0A8H4EJR0_GIGMA</name>
<proteinExistence type="predicted"/>
<dbReference type="Proteomes" id="UP000439903">
    <property type="component" value="Unassembled WGS sequence"/>
</dbReference>
<dbReference type="AlphaFoldDB" id="A0A8H4EJR0"/>